<dbReference type="Proteomes" id="UP000014760">
    <property type="component" value="Unassembled WGS sequence"/>
</dbReference>
<sequence length="717" mass="81779">MNTSLDSLIATTMRFEDCKIYKAITETPYHKVAAKILELTEEKRDLYILSENGSTFLHVVVSQSAKFNQPRALPAVYCLCLAGIDVNARDAAGDTALHKLVCKEGVWRIVVALMRCGADPTIKNLKGKTPEDIIKECSNRLSDADVTSHWLSEFSPGLANLLINNKTDGIRCQQLLKSWCRTKIWRDGQWVELWRDVQGLSINIIETLRLHIESNELALHSLACNAKAVKQILKRGKANVNTKDASYQVVFPDCPKVDQPLIAAAWSTECYDVVEALMDGKPNTSLLYTNLHEEEARPLFFHVLDGQPELQSMSIAHRILRDADIKKRNSFGQNILFVAMHHHMPSATLVKLLQYGADLTARDLLGRNARDFAVENDYQEYADCIDQYVFELIVNKDLDKVQELVLGGYTHIWELLTRDQCHVARLNTLLEEDRFYRETAEYVKDIPRLQKVIGRIFYRLDNQELDAVRRIVGESELWRAKDVCGRNVLHRSLLLDDAEFASNVLSLYPKLAATSDNMEVTPLHLACLQFGRNHNVVSELITCGATWTAHDVDGRFPQDYLEENLAPNVYANIRKEIVQMASKVFLREHKFDKKLRKIIESGDLVKLKDLLTSMSPHVDFDAYSHWLFKCIDHEQPDIAAHLIRCGCNPDISHEEKCNNKKKGLREVSSLHDYALQKGFSPLANYIRKVVQYKKTHDEFGRQIPSPYETMDNFGLPS</sequence>
<dbReference type="InterPro" id="IPR036770">
    <property type="entry name" value="Ankyrin_rpt-contain_sf"/>
</dbReference>
<dbReference type="EMBL" id="KB304521">
    <property type="protein sequence ID" value="ELU01966.1"/>
    <property type="molecule type" value="Genomic_DNA"/>
</dbReference>
<dbReference type="Gene3D" id="1.25.40.20">
    <property type="entry name" value="Ankyrin repeat-containing domain"/>
    <property type="match status" value="3"/>
</dbReference>
<reference evidence="3 5" key="2">
    <citation type="journal article" date="2013" name="Nature">
        <title>Insights into bilaterian evolution from three spiralian genomes.</title>
        <authorList>
            <person name="Simakov O."/>
            <person name="Marletaz F."/>
            <person name="Cho S.J."/>
            <person name="Edsinger-Gonzales E."/>
            <person name="Havlak P."/>
            <person name="Hellsten U."/>
            <person name="Kuo D.H."/>
            <person name="Larsson T."/>
            <person name="Lv J."/>
            <person name="Arendt D."/>
            <person name="Savage R."/>
            <person name="Osoegawa K."/>
            <person name="de Jong P."/>
            <person name="Grimwood J."/>
            <person name="Chapman J.A."/>
            <person name="Shapiro H."/>
            <person name="Aerts A."/>
            <person name="Otillar R.P."/>
            <person name="Terry A.Y."/>
            <person name="Boore J.L."/>
            <person name="Grigoriev I.V."/>
            <person name="Lindberg D.R."/>
            <person name="Seaver E.C."/>
            <person name="Weisblat D.A."/>
            <person name="Putnam N.H."/>
            <person name="Rokhsar D.S."/>
        </authorList>
    </citation>
    <scope>NUCLEOTIDE SEQUENCE</scope>
    <source>
        <strain evidence="3 5">I ESC-2004</strain>
    </source>
</reference>
<dbReference type="EnsemblMetazoa" id="CapteT216603">
    <property type="protein sequence ID" value="CapteP216603"/>
    <property type="gene ID" value="CapteG216603"/>
</dbReference>
<evidence type="ECO:0000313" key="4">
    <source>
        <dbReference type="EnsemblMetazoa" id="CapteP216603"/>
    </source>
</evidence>
<evidence type="ECO:0000313" key="5">
    <source>
        <dbReference type="Proteomes" id="UP000014760"/>
    </source>
</evidence>
<dbReference type="OrthoDB" id="432281at2759"/>
<keyword evidence="1" id="KW-0677">Repeat</keyword>
<dbReference type="SMART" id="SM00248">
    <property type="entry name" value="ANK"/>
    <property type="match status" value="8"/>
</dbReference>
<dbReference type="SUPFAM" id="SSF48403">
    <property type="entry name" value="Ankyrin repeat"/>
    <property type="match status" value="1"/>
</dbReference>
<dbReference type="EMBL" id="AMQN01009069">
    <property type="status" value="NOT_ANNOTATED_CDS"/>
    <property type="molecule type" value="Genomic_DNA"/>
</dbReference>
<dbReference type="InterPro" id="IPR002110">
    <property type="entry name" value="Ankyrin_rpt"/>
</dbReference>
<evidence type="ECO:0008006" key="6">
    <source>
        <dbReference type="Google" id="ProtNLM"/>
    </source>
</evidence>
<dbReference type="EMBL" id="AMQN01009068">
    <property type="status" value="NOT_ANNOTATED_CDS"/>
    <property type="molecule type" value="Genomic_DNA"/>
</dbReference>
<keyword evidence="2" id="KW-0040">ANK repeat</keyword>
<keyword evidence="5" id="KW-1185">Reference proteome</keyword>
<dbReference type="Pfam" id="PF00023">
    <property type="entry name" value="Ank"/>
    <property type="match status" value="2"/>
</dbReference>
<reference evidence="4" key="3">
    <citation type="submission" date="2015-06" db="UniProtKB">
        <authorList>
            <consortium name="EnsemblMetazoa"/>
        </authorList>
    </citation>
    <scope>IDENTIFICATION</scope>
</reference>
<dbReference type="AlphaFoldDB" id="R7U773"/>
<name>R7U773_CAPTE</name>
<accession>R7U773</accession>
<reference evidence="5" key="1">
    <citation type="submission" date="2012-12" db="EMBL/GenBank/DDBJ databases">
        <authorList>
            <person name="Hellsten U."/>
            <person name="Grimwood J."/>
            <person name="Chapman J.A."/>
            <person name="Shapiro H."/>
            <person name="Aerts A."/>
            <person name="Otillar R.P."/>
            <person name="Terry A.Y."/>
            <person name="Boore J.L."/>
            <person name="Simakov O."/>
            <person name="Marletaz F."/>
            <person name="Cho S.-J."/>
            <person name="Edsinger-Gonzales E."/>
            <person name="Havlak P."/>
            <person name="Kuo D.-H."/>
            <person name="Larsson T."/>
            <person name="Lv J."/>
            <person name="Arendt D."/>
            <person name="Savage R."/>
            <person name="Osoegawa K."/>
            <person name="de Jong P."/>
            <person name="Lindberg D.R."/>
            <person name="Seaver E.C."/>
            <person name="Weisblat D.A."/>
            <person name="Putnam N.H."/>
            <person name="Grigoriev I.V."/>
            <person name="Rokhsar D.S."/>
        </authorList>
    </citation>
    <scope>NUCLEOTIDE SEQUENCE</scope>
    <source>
        <strain evidence="5">I ESC-2004</strain>
    </source>
</reference>
<proteinExistence type="predicted"/>
<dbReference type="HOGENOM" id="CLU_402423_0_0_1"/>
<evidence type="ECO:0000256" key="2">
    <source>
        <dbReference type="ARBA" id="ARBA00023043"/>
    </source>
</evidence>
<dbReference type="PANTHER" id="PTHR24173:SF74">
    <property type="entry name" value="ANKYRIN REPEAT DOMAIN-CONTAINING PROTEIN 16"/>
    <property type="match status" value="1"/>
</dbReference>
<dbReference type="PANTHER" id="PTHR24173">
    <property type="entry name" value="ANKYRIN REPEAT CONTAINING"/>
    <property type="match status" value="1"/>
</dbReference>
<dbReference type="STRING" id="283909.R7U773"/>
<evidence type="ECO:0000313" key="3">
    <source>
        <dbReference type="EMBL" id="ELU01966.1"/>
    </source>
</evidence>
<protein>
    <recommendedName>
        <fullName evidence="6">SOCS box domain-containing protein</fullName>
    </recommendedName>
</protein>
<gene>
    <name evidence="3" type="ORF">CAPTEDRAFT_216603</name>
</gene>
<dbReference type="OMA" id="AWESNNY"/>
<organism evidence="3">
    <name type="scientific">Capitella teleta</name>
    <name type="common">Polychaete worm</name>
    <dbReference type="NCBI Taxonomy" id="283909"/>
    <lineage>
        <taxon>Eukaryota</taxon>
        <taxon>Metazoa</taxon>
        <taxon>Spiralia</taxon>
        <taxon>Lophotrochozoa</taxon>
        <taxon>Annelida</taxon>
        <taxon>Polychaeta</taxon>
        <taxon>Sedentaria</taxon>
        <taxon>Scolecida</taxon>
        <taxon>Capitellidae</taxon>
        <taxon>Capitella</taxon>
    </lineage>
</organism>
<evidence type="ECO:0000256" key="1">
    <source>
        <dbReference type="ARBA" id="ARBA00022737"/>
    </source>
</evidence>